<feature type="transmembrane region" description="Helical" evidence="1">
    <location>
        <begin position="19"/>
        <end position="38"/>
    </location>
</feature>
<organism evidence="2 3">
    <name type="scientific">Tranquillimonas rosea</name>
    <dbReference type="NCBI Taxonomy" id="641238"/>
    <lineage>
        <taxon>Bacteria</taxon>
        <taxon>Pseudomonadati</taxon>
        <taxon>Pseudomonadota</taxon>
        <taxon>Alphaproteobacteria</taxon>
        <taxon>Rhodobacterales</taxon>
        <taxon>Roseobacteraceae</taxon>
        <taxon>Tranquillimonas</taxon>
    </lineage>
</organism>
<dbReference type="Proteomes" id="UP000198885">
    <property type="component" value="Unassembled WGS sequence"/>
</dbReference>
<dbReference type="EMBL" id="FOGU01000017">
    <property type="protein sequence ID" value="SES40404.1"/>
    <property type="molecule type" value="Genomic_DNA"/>
</dbReference>
<dbReference type="InterPro" id="IPR050445">
    <property type="entry name" value="Bact_polysacc_biosynth/exp"/>
</dbReference>
<keyword evidence="1" id="KW-1133">Transmembrane helix</keyword>
<protein>
    <submittedName>
        <fullName evidence="2">Uncharacterized protein involved in exopolysaccharide biosynthesis</fullName>
    </submittedName>
</protein>
<keyword evidence="1" id="KW-0812">Transmembrane</keyword>
<dbReference type="STRING" id="641238.SAMN04490244_1178"/>
<evidence type="ECO:0000256" key="1">
    <source>
        <dbReference type="SAM" id="Phobius"/>
    </source>
</evidence>
<evidence type="ECO:0000313" key="2">
    <source>
        <dbReference type="EMBL" id="SES40404.1"/>
    </source>
</evidence>
<accession>A0A1H9X2S4</accession>
<dbReference type="PANTHER" id="PTHR32309">
    <property type="entry name" value="TYROSINE-PROTEIN KINASE"/>
    <property type="match status" value="1"/>
</dbReference>
<keyword evidence="1" id="KW-0472">Membrane</keyword>
<dbReference type="OrthoDB" id="230260at2"/>
<sequence length="705" mass="78212">MNESDFAWTTAFRAIRRQFLIIVLITLAVCVAALPPILSLKKTYYAETRVLMSPTRVTEMAGDGYERVEELDVAIEIERLLSREISTSVIERFDLDERPEFNPDLREKRPLALMIARARAAILPPAAAPATEADDATDSTAQRVLREYRNALVVDRPGNFNVLTIGFVSLDPKLAAAVPNAVAELYLERSDAVWQSEIDTAAAWLDQRIRAERQRVADGRAAIEAFRSEVGVDTSGADTENADRLGVLTVRRSELAQERFDLSAALASVDAAKADLATPALNEPPALQGLRRELQQEERELETISGTYGENYSGVVFRKNRIETIRAELSDELAVYGRSLELRDTALEAEETAILSQMATLRDELSEQRRAGPELDRMRDTVRAQEDALSLLEYRYQNLMAERLVSPVSLDVLAPATVPVRPSGTSRRSYLMAAALAGLALALTVGALIELRDKSIRSHEQLGHLDLLRPIGLLPAPSRRERQLLPQTIRERIETPLTERLREALFMLECDNQERLPSSILVSPAETGGHQGDVAEWLGMELLAEGHRVLLVDARLEEQRQQALVGPARQRPFCHDIQRDPETGLARLTLRSDTPRGAAFGRALRELQAHADSIGCVTVYRGPPLHRAATMQIAKVAERTILTLRWGHTTRHLVELIAGLVGKAGVGPVASLIVDVNTRRHRQYGFSDRLTLTAETSSHNTHQTA</sequence>
<name>A0A1H9X2S4_9RHOB</name>
<dbReference type="PANTHER" id="PTHR32309:SF13">
    <property type="entry name" value="FERRIC ENTEROBACTIN TRANSPORT PROTEIN FEPE"/>
    <property type="match status" value="1"/>
</dbReference>
<keyword evidence="3" id="KW-1185">Reference proteome</keyword>
<dbReference type="InterPro" id="IPR027417">
    <property type="entry name" value="P-loop_NTPase"/>
</dbReference>
<gene>
    <name evidence="2" type="ORF">SAMN04490244_1178</name>
</gene>
<evidence type="ECO:0000313" key="3">
    <source>
        <dbReference type="Proteomes" id="UP000198885"/>
    </source>
</evidence>
<dbReference type="GO" id="GO:0005886">
    <property type="term" value="C:plasma membrane"/>
    <property type="evidence" value="ECO:0007669"/>
    <property type="project" value="TreeGrafter"/>
</dbReference>
<dbReference type="GO" id="GO:0004713">
    <property type="term" value="F:protein tyrosine kinase activity"/>
    <property type="evidence" value="ECO:0007669"/>
    <property type="project" value="TreeGrafter"/>
</dbReference>
<proteinExistence type="predicted"/>
<dbReference type="AlphaFoldDB" id="A0A1H9X2S4"/>
<dbReference type="Gene3D" id="3.40.50.300">
    <property type="entry name" value="P-loop containing nucleotide triphosphate hydrolases"/>
    <property type="match status" value="1"/>
</dbReference>
<reference evidence="2 3" key="1">
    <citation type="submission" date="2016-10" db="EMBL/GenBank/DDBJ databases">
        <authorList>
            <person name="de Groot N.N."/>
        </authorList>
    </citation>
    <scope>NUCLEOTIDE SEQUENCE [LARGE SCALE GENOMIC DNA]</scope>
    <source>
        <strain evidence="2 3">DSM 23042</strain>
    </source>
</reference>
<dbReference type="RefSeq" id="WP_092696202.1">
    <property type="nucleotide sequence ID" value="NZ_FOGU01000017.1"/>
</dbReference>